<feature type="region of interest" description="Ribokinase" evidence="16">
    <location>
        <begin position="1"/>
        <end position="318"/>
    </location>
</feature>
<keyword evidence="8 16" id="KW-0418">Kinase</keyword>
<comment type="function">
    <text evidence="2 16">Catalyzes the ADP transfer from ATP to D-glycero-beta-D-manno-heptose 1-phosphate, yielding ADP-D-glycero-beta-D-manno-heptose.</text>
</comment>
<comment type="similarity">
    <text evidence="15 16">In the C-terminal section; belongs to the cytidylyltransferase family.</text>
</comment>
<evidence type="ECO:0000256" key="9">
    <source>
        <dbReference type="ARBA" id="ARBA00022840"/>
    </source>
</evidence>
<evidence type="ECO:0000256" key="16">
    <source>
        <dbReference type="HAMAP-Rule" id="MF_01603"/>
    </source>
</evidence>
<dbReference type="InterPro" id="IPR023030">
    <property type="entry name" value="Bifunc_HldE"/>
</dbReference>
<keyword evidence="9 16" id="KW-0067">ATP-binding</keyword>
<evidence type="ECO:0000259" key="18">
    <source>
        <dbReference type="Pfam" id="PF01467"/>
    </source>
</evidence>
<dbReference type="HAMAP" id="MF_01603">
    <property type="entry name" value="HldE"/>
    <property type="match status" value="1"/>
</dbReference>
<dbReference type="EC" id="2.7.7.70" evidence="16"/>
<comment type="pathway">
    <text evidence="3">Bacterial outer membrane biogenesis; LPS core biosynthesis.</text>
</comment>
<evidence type="ECO:0000256" key="1">
    <source>
        <dbReference type="ARBA" id="ARBA00002319"/>
    </source>
</evidence>
<comment type="similarity">
    <text evidence="14 16">In the N-terminal section; belongs to the carbohydrate kinase PfkB family.</text>
</comment>
<comment type="pathway">
    <text evidence="16">Nucleotide-sugar biosynthesis; ADP-L-glycero-beta-D-manno-heptose biosynthesis; ADP-L-glycero-beta-D-manno-heptose from D-glycero-beta-D-manno-heptose 7-phosphate: step 1/4.</text>
</comment>
<keyword evidence="10 16" id="KW-0511">Multifunctional enzyme</keyword>
<evidence type="ECO:0000256" key="10">
    <source>
        <dbReference type="ARBA" id="ARBA00023268"/>
    </source>
</evidence>
<evidence type="ECO:0000256" key="4">
    <source>
        <dbReference type="ARBA" id="ARBA00011738"/>
    </source>
</evidence>
<dbReference type="UniPathway" id="UPA00958"/>
<evidence type="ECO:0000256" key="7">
    <source>
        <dbReference type="ARBA" id="ARBA00022741"/>
    </source>
</evidence>
<comment type="catalytic activity">
    <reaction evidence="13 16">
        <text>D-glycero-beta-D-manno-heptose 7-phosphate + ATP = D-glycero-beta-D-manno-heptose 1,7-bisphosphate + ADP + H(+)</text>
        <dbReference type="Rhea" id="RHEA:27473"/>
        <dbReference type="ChEBI" id="CHEBI:15378"/>
        <dbReference type="ChEBI" id="CHEBI:30616"/>
        <dbReference type="ChEBI" id="CHEBI:60204"/>
        <dbReference type="ChEBI" id="CHEBI:60208"/>
        <dbReference type="ChEBI" id="CHEBI:456216"/>
        <dbReference type="EC" id="2.7.1.167"/>
    </reaction>
</comment>
<dbReference type="InterPro" id="IPR011611">
    <property type="entry name" value="PfkB_dom"/>
</dbReference>
<evidence type="ECO:0000313" key="20">
    <source>
        <dbReference type="Proteomes" id="UP000184600"/>
    </source>
</evidence>
<dbReference type="NCBIfam" id="NF008454">
    <property type="entry name" value="PRK11316.1"/>
    <property type="match status" value="1"/>
</dbReference>
<dbReference type="PANTHER" id="PTHR46969">
    <property type="entry name" value="BIFUNCTIONAL PROTEIN HLDE"/>
    <property type="match status" value="1"/>
</dbReference>
<feature type="domain" description="Carbohydrate kinase PfkB" evidence="17">
    <location>
        <begin position="13"/>
        <end position="302"/>
    </location>
</feature>
<dbReference type="Proteomes" id="UP000184600">
    <property type="component" value="Unassembled WGS sequence"/>
</dbReference>
<evidence type="ECO:0000256" key="11">
    <source>
        <dbReference type="ARBA" id="ARBA00023277"/>
    </source>
</evidence>
<dbReference type="GO" id="GO:0033786">
    <property type="term" value="F:heptose-1-phosphate adenylyltransferase activity"/>
    <property type="evidence" value="ECO:0007669"/>
    <property type="project" value="UniProtKB-UniRule"/>
</dbReference>
<dbReference type="GO" id="GO:0005524">
    <property type="term" value="F:ATP binding"/>
    <property type="evidence" value="ECO:0007669"/>
    <property type="project" value="UniProtKB-UniRule"/>
</dbReference>
<dbReference type="EC" id="2.7.1.167" evidence="16"/>
<evidence type="ECO:0000256" key="2">
    <source>
        <dbReference type="ARBA" id="ARBA00003753"/>
    </source>
</evidence>
<evidence type="ECO:0000313" key="19">
    <source>
        <dbReference type="EMBL" id="SHO56112.1"/>
    </source>
</evidence>
<evidence type="ECO:0000256" key="6">
    <source>
        <dbReference type="ARBA" id="ARBA00022695"/>
    </source>
</evidence>
<dbReference type="InterPro" id="IPR014729">
    <property type="entry name" value="Rossmann-like_a/b/a_fold"/>
</dbReference>
<keyword evidence="6 16" id="KW-0548">Nucleotidyltransferase</keyword>
<dbReference type="OrthoDB" id="9802794at2"/>
<protein>
    <recommendedName>
        <fullName evidence="16">Bifunctional protein HldE</fullName>
    </recommendedName>
    <domain>
        <recommendedName>
            <fullName evidence="16">D-beta-D-heptose 7-phosphate kinase</fullName>
            <ecNumber evidence="16">2.7.1.167</ecNumber>
        </recommendedName>
        <alternativeName>
            <fullName evidence="16">D-beta-D-heptose 7-phosphotransferase</fullName>
        </alternativeName>
        <alternativeName>
            <fullName evidence="16">D-glycero-beta-D-manno-heptose-7-phosphate kinase</fullName>
        </alternativeName>
    </domain>
    <domain>
        <recommendedName>
            <fullName evidence="16">D-beta-D-heptose 1-phosphate adenylyltransferase</fullName>
            <ecNumber evidence="16">2.7.7.70</ecNumber>
        </recommendedName>
        <alternativeName>
            <fullName evidence="16">D-glycero-beta-D-manno-heptose 1-phosphate adenylyltransferase</fullName>
        </alternativeName>
    </domain>
</protein>
<dbReference type="GO" id="GO:0097171">
    <property type="term" value="P:ADP-L-glycero-beta-D-manno-heptose biosynthetic process"/>
    <property type="evidence" value="ECO:0007669"/>
    <property type="project" value="UniProtKB-UniPathway"/>
</dbReference>
<feature type="active site" evidence="16">
    <location>
        <position position="264"/>
    </location>
</feature>
<organism evidence="19 20">
    <name type="scientific">Vibrio quintilis</name>
    <dbReference type="NCBI Taxonomy" id="1117707"/>
    <lineage>
        <taxon>Bacteria</taxon>
        <taxon>Pseudomonadati</taxon>
        <taxon>Pseudomonadota</taxon>
        <taxon>Gammaproteobacteria</taxon>
        <taxon>Vibrionales</taxon>
        <taxon>Vibrionaceae</taxon>
        <taxon>Vibrio</taxon>
    </lineage>
</organism>
<dbReference type="FunFam" id="3.40.50.620:FF:000028">
    <property type="entry name" value="Bifunctional protein HldE"/>
    <property type="match status" value="1"/>
</dbReference>
<dbReference type="InterPro" id="IPR004821">
    <property type="entry name" value="Cyt_trans-like"/>
</dbReference>
<proteinExistence type="inferred from homology"/>
<dbReference type="AlphaFoldDB" id="A0A1M7YU43"/>
<dbReference type="NCBIfam" id="TIGR02198">
    <property type="entry name" value="rfaE_dom_I"/>
    <property type="match status" value="1"/>
</dbReference>
<keyword evidence="11 16" id="KW-0119">Carbohydrate metabolism</keyword>
<dbReference type="Gene3D" id="3.40.1190.20">
    <property type="match status" value="1"/>
</dbReference>
<reference evidence="20" key="1">
    <citation type="submission" date="2016-12" db="EMBL/GenBank/DDBJ databases">
        <authorList>
            <person name="Rodrigo-Torres L."/>
            <person name="Arahal R.D."/>
            <person name="Lucena T."/>
        </authorList>
    </citation>
    <scope>NUCLEOTIDE SEQUENCE [LARGE SCALE GENOMIC DNA]</scope>
</reference>
<sequence>MKPILPDYSQAGVLIVGDVMLDRYWYGPTGRISPEAPVPVVKVENNEERPGGAANVAMNIASLGGHANIIGLTGDDEPASVLSEKLTSLNVTCDFVALNDYPTITKLRVLSRGQQLIRLDFEDKFQNTDPELILSRMEKKLTDVKSVVLSDYAKGALEHVQLFIRKARQAGVPVFIDPKGADFERYRGATLLTPNMAEFELVVGKVSSEEALVEKGLELIKTYDFEALLVTRSEHGMTLLRRDEPPFHLPTQAKEVYDVTGAGDTVISVLAASVAAGKPLDQACALANAAAGVVVGKLGTSTVSTIELAEAVHGSQDTDFGVINEKTLIDVVKKAQASGEKVVMTNGCFDILHAGHVSYLNHAASLGDRLIVAVNTDESVKQLKGPGRPVNPTDRRMAVLAGLGAVDWVVPFSEETPQRLIASVLPDLLVKGGDYRPEEIAGGEEVIAAGGAVRVLNFEDGCSTTEIINAIKGDAG</sequence>
<dbReference type="FunFam" id="3.40.1190.20:FF:000002">
    <property type="entry name" value="Bifunctional protein HldE"/>
    <property type="match status" value="1"/>
</dbReference>
<dbReference type="SUPFAM" id="SSF53613">
    <property type="entry name" value="Ribokinase-like"/>
    <property type="match status" value="1"/>
</dbReference>
<evidence type="ECO:0000256" key="14">
    <source>
        <dbReference type="ARBA" id="ARBA00060955"/>
    </source>
</evidence>
<dbReference type="InterPro" id="IPR002173">
    <property type="entry name" value="Carboh/pur_kinase_PfkB_CS"/>
</dbReference>
<dbReference type="SUPFAM" id="SSF52374">
    <property type="entry name" value="Nucleotidylyl transferase"/>
    <property type="match status" value="1"/>
</dbReference>
<comment type="pathway">
    <text evidence="16">Nucleotide-sugar biosynthesis; ADP-L-glycero-beta-D-manno-heptose biosynthesis; ADP-L-glycero-beta-D-manno-heptose from D-glycero-beta-D-manno-heptose 7-phosphate: step 3/4.</text>
</comment>
<feature type="binding site" evidence="16">
    <location>
        <begin position="195"/>
        <end position="198"/>
    </location>
    <ligand>
        <name>ATP</name>
        <dbReference type="ChEBI" id="CHEBI:30616"/>
    </ligand>
</feature>
<evidence type="ECO:0000256" key="15">
    <source>
        <dbReference type="ARBA" id="ARBA00061122"/>
    </source>
</evidence>
<dbReference type="InterPro" id="IPR011913">
    <property type="entry name" value="RfaE_dom_I"/>
</dbReference>
<dbReference type="PANTHER" id="PTHR46969:SF1">
    <property type="entry name" value="BIFUNCTIONAL PROTEIN HLDE"/>
    <property type="match status" value="1"/>
</dbReference>
<dbReference type="GO" id="GO:0005829">
    <property type="term" value="C:cytosol"/>
    <property type="evidence" value="ECO:0007669"/>
    <property type="project" value="TreeGrafter"/>
</dbReference>
<dbReference type="EMBL" id="FRFG01000020">
    <property type="protein sequence ID" value="SHO56112.1"/>
    <property type="molecule type" value="Genomic_DNA"/>
</dbReference>
<comment type="subunit">
    <text evidence="4 16">Homodimer.</text>
</comment>
<dbReference type="NCBIfam" id="TIGR02199">
    <property type="entry name" value="rfaE_dom_II"/>
    <property type="match status" value="1"/>
</dbReference>
<dbReference type="InterPro" id="IPR011914">
    <property type="entry name" value="RfaE_dom_II"/>
</dbReference>
<evidence type="ECO:0000256" key="12">
    <source>
        <dbReference type="ARBA" id="ARBA00047428"/>
    </source>
</evidence>
<evidence type="ECO:0000256" key="3">
    <source>
        <dbReference type="ARBA" id="ARBA00004713"/>
    </source>
</evidence>
<dbReference type="Gene3D" id="3.40.50.620">
    <property type="entry name" value="HUPs"/>
    <property type="match status" value="1"/>
</dbReference>
<accession>A0A1M7YU43</accession>
<dbReference type="PROSITE" id="PS00583">
    <property type="entry name" value="PFKB_KINASES_1"/>
    <property type="match status" value="1"/>
</dbReference>
<gene>
    <name evidence="16 19" type="primary">hldE</name>
    <name evidence="19" type="ORF">VQ7734_01875</name>
</gene>
<evidence type="ECO:0000256" key="13">
    <source>
        <dbReference type="ARBA" id="ARBA00052873"/>
    </source>
</evidence>
<dbReference type="NCBIfam" id="TIGR00125">
    <property type="entry name" value="cyt_tran_rel"/>
    <property type="match status" value="1"/>
</dbReference>
<dbReference type="STRING" id="1117707.VQ7734_01875"/>
<comment type="catalytic activity">
    <reaction evidence="12 16">
        <text>D-glycero-beta-D-manno-heptose 1-phosphate + ATP + H(+) = ADP-D-glycero-beta-D-manno-heptose + diphosphate</text>
        <dbReference type="Rhea" id="RHEA:27465"/>
        <dbReference type="ChEBI" id="CHEBI:15378"/>
        <dbReference type="ChEBI" id="CHEBI:30616"/>
        <dbReference type="ChEBI" id="CHEBI:33019"/>
        <dbReference type="ChEBI" id="CHEBI:59967"/>
        <dbReference type="ChEBI" id="CHEBI:61593"/>
        <dbReference type="EC" id="2.7.7.70"/>
    </reaction>
</comment>
<comment type="function">
    <text evidence="1 16">Catalyzes the phosphorylation of D-glycero-D-manno-heptose 7-phosphate at the C-1 position to selectively form D-glycero-beta-D-manno-heptose-1,7-bisphosphate.</text>
</comment>
<dbReference type="CDD" id="cd01172">
    <property type="entry name" value="RfaE_like"/>
    <property type="match status" value="1"/>
</dbReference>
<keyword evidence="20" id="KW-1185">Reference proteome</keyword>
<feature type="region of interest" description="Cytidylyltransferase" evidence="16">
    <location>
        <begin position="344"/>
        <end position="476"/>
    </location>
</feature>
<dbReference type="Pfam" id="PF00294">
    <property type="entry name" value="PfkB"/>
    <property type="match status" value="1"/>
</dbReference>
<evidence type="ECO:0000259" key="17">
    <source>
        <dbReference type="Pfam" id="PF00294"/>
    </source>
</evidence>
<feature type="domain" description="Cytidyltransferase-like" evidence="18">
    <location>
        <begin position="344"/>
        <end position="469"/>
    </location>
</feature>
<dbReference type="GO" id="GO:0009244">
    <property type="term" value="P:lipopolysaccharide core region biosynthetic process"/>
    <property type="evidence" value="ECO:0007669"/>
    <property type="project" value="UniProtKB-UniPathway"/>
</dbReference>
<dbReference type="RefSeq" id="WP_073581760.1">
    <property type="nucleotide sequence ID" value="NZ_AP024897.1"/>
</dbReference>
<evidence type="ECO:0000256" key="8">
    <source>
        <dbReference type="ARBA" id="ARBA00022777"/>
    </source>
</evidence>
<dbReference type="Pfam" id="PF01467">
    <property type="entry name" value="CTP_transf_like"/>
    <property type="match status" value="1"/>
</dbReference>
<name>A0A1M7YU43_9VIBR</name>
<dbReference type="InterPro" id="IPR029056">
    <property type="entry name" value="Ribokinase-like"/>
</dbReference>
<dbReference type="GO" id="GO:0033785">
    <property type="term" value="F:heptose 7-phosphate kinase activity"/>
    <property type="evidence" value="ECO:0007669"/>
    <property type="project" value="UniProtKB-UniRule"/>
</dbReference>
<dbReference type="GO" id="GO:0016773">
    <property type="term" value="F:phosphotransferase activity, alcohol group as acceptor"/>
    <property type="evidence" value="ECO:0007669"/>
    <property type="project" value="InterPro"/>
</dbReference>
<evidence type="ECO:0000256" key="5">
    <source>
        <dbReference type="ARBA" id="ARBA00022679"/>
    </source>
</evidence>
<keyword evidence="7 16" id="KW-0547">Nucleotide-binding</keyword>
<keyword evidence="5 16" id="KW-0808">Transferase</keyword>
<dbReference type="UniPathway" id="UPA00356">
    <property type="reaction ID" value="UER00437"/>
</dbReference>